<dbReference type="RefSeq" id="WP_165326543.1">
    <property type="nucleotide sequence ID" value="NZ_CP049109.1"/>
</dbReference>
<protein>
    <submittedName>
        <fullName evidence="1">Uncharacterized protein</fullName>
    </submittedName>
</protein>
<gene>
    <name evidence="1" type="ORF">G5C33_06900</name>
</gene>
<name>A0A6G6Y4L2_9SPHN</name>
<dbReference type="KEGG" id="spzr:G5C33_06900"/>
<accession>A0A6G6Y4L2</accession>
<dbReference type="SUPFAM" id="SSF53756">
    <property type="entry name" value="UDP-Glycosyltransferase/glycogen phosphorylase"/>
    <property type="match status" value="1"/>
</dbReference>
<dbReference type="AlphaFoldDB" id="A0A6G6Y4L2"/>
<dbReference type="Proteomes" id="UP000501568">
    <property type="component" value="Chromosome"/>
</dbReference>
<proteinExistence type="predicted"/>
<reference evidence="1 2" key="1">
    <citation type="submission" date="2020-02" db="EMBL/GenBank/DDBJ databases">
        <authorList>
            <person name="Zheng R.K."/>
            <person name="Sun C.M."/>
        </authorList>
    </citation>
    <scope>NUCLEOTIDE SEQUENCE [LARGE SCALE GENOMIC DNA]</scope>
    <source>
        <strain evidence="2">zrk23</strain>
    </source>
</reference>
<evidence type="ECO:0000313" key="2">
    <source>
        <dbReference type="Proteomes" id="UP000501568"/>
    </source>
</evidence>
<sequence>MSEGGLSFALVGTGGSSGRTLAAVERSIRERRPDARFLFVDTQPFNLRTRGTTRYDGGGDVVLVSPEDCGIRSRTGSQTTNLLLSGGPIAYARLVNRMATLLGRRHDALILCHDRMYAETGLVRAAHRLGTPTALLQEGPFCAIGHGRPQNRTLRLKAALAPVVNFGGLIPPIPDYGCAGHDKVLAASSAYRDKWIAAGVSAEKIDVVGIPRYDALAALRLSPDPLPEGRPLRLLYLVQPFAAHGKVDAAAAERLQQVFAEGLNRVVGDVPFELTIRAHPRSGRDDVATLAAQLTMPVIRDAGDAPLEAVLEHTDVVIGHYSSGLLETLLLGRRILCLPVPADAFAERSEADKQLWMSGLGAPVARTPGEVEIALRRLSNGEGGAVSTEKLSEEAGLVDGQAAARCAQSILELAGLKA</sequence>
<organism evidence="1 2">
    <name type="scientific">Stakelama tenebrarum</name>
    <dbReference type="NCBI Taxonomy" id="2711215"/>
    <lineage>
        <taxon>Bacteria</taxon>
        <taxon>Pseudomonadati</taxon>
        <taxon>Pseudomonadota</taxon>
        <taxon>Alphaproteobacteria</taxon>
        <taxon>Sphingomonadales</taxon>
        <taxon>Sphingomonadaceae</taxon>
        <taxon>Stakelama</taxon>
    </lineage>
</organism>
<dbReference type="Gene3D" id="3.40.50.2000">
    <property type="entry name" value="Glycogen Phosphorylase B"/>
    <property type="match status" value="1"/>
</dbReference>
<evidence type="ECO:0000313" key="1">
    <source>
        <dbReference type="EMBL" id="QIG79543.1"/>
    </source>
</evidence>
<dbReference type="EMBL" id="CP049109">
    <property type="protein sequence ID" value="QIG79543.1"/>
    <property type="molecule type" value="Genomic_DNA"/>
</dbReference>
<keyword evidence="2" id="KW-1185">Reference proteome</keyword>